<keyword evidence="4 14" id="KW-0540">Nuclease</keyword>
<feature type="compositionally biased region" description="Basic and acidic residues" evidence="15">
    <location>
        <begin position="570"/>
        <end position="580"/>
    </location>
</feature>
<dbReference type="SUPFAM" id="SSF48403">
    <property type="entry name" value="Ankyrin repeat"/>
    <property type="match status" value="1"/>
</dbReference>
<dbReference type="InterPro" id="IPR047139">
    <property type="entry name" value="ANKZ1/VMS1"/>
</dbReference>
<feature type="region of interest" description="Disordered" evidence="15">
    <location>
        <begin position="378"/>
        <end position="425"/>
    </location>
</feature>
<comment type="similarity">
    <text evidence="2 14">Belongs to the ANKZF1/VMS1 family.</text>
</comment>
<dbReference type="GO" id="GO:0008270">
    <property type="term" value="F:zinc ion binding"/>
    <property type="evidence" value="ECO:0007669"/>
    <property type="project" value="UniProtKB-KW"/>
</dbReference>
<keyword evidence="6" id="KW-0677">Repeat</keyword>
<name>A0A7M5XG78_9CNID</name>
<evidence type="ECO:0000256" key="15">
    <source>
        <dbReference type="SAM" id="MobiDB-lite"/>
    </source>
</evidence>
<dbReference type="Pfam" id="PF18716">
    <property type="entry name" value="VATC"/>
    <property type="match status" value="1"/>
</dbReference>
<evidence type="ECO:0000256" key="12">
    <source>
        <dbReference type="ARBA" id="ARBA00023054"/>
    </source>
</evidence>
<dbReference type="GO" id="GO:0005737">
    <property type="term" value="C:cytoplasm"/>
    <property type="evidence" value="ECO:0007669"/>
    <property type="project" value="UniProtKB-SubCell"/>
</dbReference>
<dbReference type="PROSITE" id="PS52044">
    <property type="entry name" value="VLRF1"/>
    <property type="match status" value="1"/>
</dbReference>
<evidence type="ECO:0000256" key="7">
    <source>
        <dbReference type="ARBA" id="ARBA00022759"/>
    </source>
</evidence>
<feature type="repeat" description="ANK" evidence="13">
    <location>
        <begin position="491"/>
        <end position="523"/>
    </location>
</feature>
<evidence type="ECO:0000256" key="8">
    <source>
        <dbReference type="ARBA" id="ARBA00022771"/>
    </source>
</evidence>
<feature type="domain" description="VLRF1" evidence="16">
    <location>
        <begin position="218"/>
        <end position="358"/>
    </location>
</feature>
<keyword evidence="5" id="KW-0479">Metal-binding</keyword>
<feature type="region of interest" description="Disordered" evidence="15">
    <location>
        <begin position="134"/>
        <end position="155"/>
    </location>
</feature>
<dbReference type="InterPro" id="IPR041540">
    <property type="entry name" value="VATC"/>
</dbReference>
<dbReference type="PROSITE" id="PS50088">
    <property type="entry name" value="ANK_REPEAT"/>
    <property type="match status" value="1"/>
</dbReference>
<evidence type="ECO:0000313" key="17">
    <source>
        <dbReference type="EnsemblMetazoa" id="CLYHEMP022996.1"/>
    </source>
</evidence>
<accession>A0A7M5XG78</accession>
<evidence type="ECO:0000256" key="2">
    <source>
        <dbReference type="ARBA" id="ARBA00009262"/>
    </source>
</evidence>
<feature type="compositionally biased region" description="Basic and acidic residues" evidence="15">
    <location>
        <begin position="594"/>
        <end position="617"/>
    </location>
</feature>
<reference evidence="17" key="1">
    <citation type="submission" date="2021-01" db="UniProtKB">
        <authorList>
            <consortium name="EnsemblMetazoa"/>
        </authorList>
    </citation>
    <scope>IDENTIFICATION</scope>
</reference>
<evidence type="ECO:0000259" key="16">
    <source>
        <dbReference type="PROSITE" id="PS52044"/>
    </source>
</evidence>
<dbReference type="Gene3D" id="1.25.40.20">
    <property type="entry name" value="Ankyrin repeat-containing domain"/>
    <property type="match status" value="1"/>
</dbReference>
<feature type="region of interest" description="Disordered" evidence="15">
    <location>
        <begin position="566"/>
        <end position="617"/>
    </location>
</feature>
<evidence type="ECO:0000256" key="9">
    <source>
        <dbReference type="ARBA" id="ARBA00022801"/>
    </source>
</evidence>
<dbReference type="Pfam" id="PF18826">
    <property type="entry name" value="bVLRF1"/>
    <property type="match status" value="1"/>
</dbReference>
<feature type="compositionally biased region" description="Acidic residues" evidence="15">
    <location>
        <begin position="144"/>
        <end position="154"/>
    </location>
</feature>
<keyword evidence="18" id="KW-1185">Reference proteome</keyword>
<dbReference type="InterPro" id="IPR041175">
    <property type="entry name" value="VLRF1/Vms1"/>
</dbReference>
<dbReference type="InterPro" id="IPR002110">
    <property type="entry name" value="Ankyrin_rpt"/>
</dbReference>
<comment type="subcellular location">
    <subcellularLocation>
        <location evidence="1">Cytoplasm</location>
    </subcellularLocation>
</comment>
<dbReference type="GeneID" id="136824837"/>
<feature type="compositionally biased region" description="Polar residues" evidence="15">
    <location>
        <begin position="378"/>
        <end position="396"/>
    </location>
</feature>
<keyword evidence="12" id="KW-0175">Coiled coil</keyword>
<dbReference type="GO" id="GO:0016787">
    <property type="term" value="F:hydrolase activity"/>
    <property type="evidence" value="ECO:0007669"/>
    <property type="project" value="UniProtKB-KW"/>
</dbReference>
<keyword evidence="7 14" id="KW-0255">Endonuclease</keyword>
<evidence type="ECO:0000256" key="5">
    <source>
        <dbReference type="ARBA" id="ARBA00022723"/>
    </source>
</evidence>
<dbReference type="OrthoDB" id="429841at2759"/>
<proteinExistence type="inferred from homology"/>
<dbReference type="PANTHER" id="PTHR16036">
    <property type="entry name" value="ANKYRIN REPEAT AND ZINC FINGER DOMAIN-CONTAINING PROTEIN 1"/>
    <property type="match status" value="1"/>
</dbReference>
<dbReference type="InterPro" id="IPR036770">
    <property type="entry name" value="Ankyrin_rpt-contain_sf"/>
</dbReference>
<dbReference type="GO" id="GO:0036503">
    <property type="term" value="P:ERAD pathway"/>
    <property type="evidence" value="ECO:0007669"/>
    <property type="project" value="TreeGrafter"/>
</dbReference>
<organism evidence="17 18">
    <name type="scientific">Clytia hemisphaerica</name>
    <dbReference type="NCBI Taxonomy" id="252671"/>
    <lineage>
        <taxon>Eukaryota</taxon>
        <taxon>Metazoa</taxon>
        <taxon>Cnidaria</taxon>
        <taxon>Hydrozoa</taxon>
        <taxon>Hydroidolina</taxon>
        <taxon>Leptothecata</taxon>
        <taxon>Obeliida</taxon>
        <taxon>Clytiidae</taxon>
        <taxon>Clytia</taxon>
    </lineage>
</organism>
<evidence type="ECO:0000256" key="1">
    <source>
        <dbReference type="ARBA" id="ARBA00004496"/>
    </source>
</evidence>
<dbReference type="AlphaFoldDB" id="A0A7M5XG78"/>
<dbReference type="RefSeq" id="XP_066936912.1">
    <property type="nucleotide sequence ID" value="XM_067080811.1"/>
</dbReference>
<keyword evidence="11 13" id="KW-0040">ANK repeat</keyword>
<protein>
    <recommendedName>
        <fullName evidence="16">VLRF1 domain-containing protein</fullName>
    </recommendedName>
</protein>
<feature type="compositionally biased region" description="Polar residues" evidence="15">
    <location>
        <begin position="64"/>
        <end position="77"/>
    </location>
</feature>
<feature type="compositionally biased region" description="Basic and acidic residues" evidence="15">
    <location>
        <begin position="397"/>
        <end position="408"/>
    </location>
</feature>
<feature type="active site" evidence="14">
    <location>
        <position position="261"/>
    </location>
</feature>
<keyword evidence="8" id="KW-0863">Zinc-finger</keyword>
<dbReference type="EnsemblMetazoa" id="CLYHEMT022996.1">
    <property type="protein sequence ID" value="CLYHEMP022996.1"/>
    <property type="gene ID" value="CLYHEMG022996"/>
</dbReference>
<dbReference type="Proteomes" id="UP000594262">
    <property type="component" value="Unplaced"/>
</dbReference>
<keyword evidence="10" id="KW-0862">Zinc</keyword>
<sequence length="672" mass="77343">MNVKAFQKILPCSTQFSLFNSTSDRILEDLEVYTGQSNTPQSPEQVGHEFIFSYGDDDGEEVASQHSNNIQLSGSKNSEGEVPLKVSCTTCDVWFDSPFLQREHFKLDWHRYNIKQKCLGKPLLTEDEFEEQVSGELSSISGSDTDDDEEEDLEPTSAITRQMSDVEIKEETSIFSMHPTKKFYITQDLMLVSFHRGVLNQPEEAYQKSFSVIKQCKSSCIWTYLLISGGHFAAAVFDKKTVIAHKTFHRYTVRAKRGTIQGVQDKKSGVAKSAGGQIRRYNEAALAEDIKNLLIGWTKELQTSDKIFYKCSSYHMNVLFNDKTPVKRDDERVSKISMQTNRPTFKEVQRIHQLFSTFDHYGLCSITEKNLEDLIENSTPQKQTQKGLPVKTNQNKNTDKETASPKQDHLKKRKENQKKPIKEKLPPRVLNAFEIQWNKLHKSIIDDKQEILTTFLLPADLDNSDNVDTDERKLRFAFLINGYLDFISPDLEETLLHAASKQNDNEAIHFLLECGADPCVSNKQGKVPYELATTKKPRDEFRKYMANHPDKYDYQKAKIPSPLTAELEQEQQRKAAEKKKQQQKARREKQKAKKAIERQEKRAEKEQKSFDSLSDREKRAVMAERRFASQLSSSLKCSNCKNPLDDKKAFDRFEFKYCTIDCVQAHKKVIGK</sequence>
<evidence type="ECO:0000256" key="14">
    <source>
        <dbReference type="PROSITE-ProRule" id="PRU01389"/>
    </source>
</evidence>
<dbReference type="PANTHER" id="PTHR16036:SF2">
    <property type="entry name" value="TRNA ENDONUCLEASE ANKZF1"/>
    <property type="match status" value="1"/>
</dbReference>
<evidence type="ECO:0000256" key="11">
    <source>
        <dbReference type="ARBA" id="ARBA00023043"/>
    </source>
</evidence>
<evidence type="ECO:0000256" key="13">
    <source>
        <dbReference type="PROSITE-ProRule" id="PRU00023"/>
    </source>
</evidence>
<evidence type="ECO:0000256" key="10">
    <source>
        <dbReference type="ARBA" id="ARBA00022833"/>
    </source>
</evidence>
<evidence type="ECO:0000256" key="4">
    <source>
        <dbReference type="ARBA" id="ARBA00022722"/>
    </source>
</evidence>
<comment type="domain">
    <text evidence="14">The VLRF1 domain mediates binding to the 60S ribosomal subunit.</text>
</comment>
<dbReference type="GO" id="GO:0004519">
    <property type="term" value="F:endonuclease activity"/>
    <property type="evidence" value="ECO:0007669"/>
    <property type="project" value="UniProtKB-KW"/>
</dbReference>
<keyword evidence="9 14" id="KW-0378">Hydrolase</keyword>
<evidence type="ECO:0000256" key="3">
    <source>
        <dbReference type="ARBA" id="ARBA00022490"/>
    </source>
</evidence>
<evidence type="ECO:0000313" key="18">
    <source>
        <dbReference type="Proteomes" id="UP000594262"/>
    </source>
</evidence>
<feature type="region of interest" description="Disordered" evidence="15">
    <location>
        <begin position="60"/>
        <end position="79"/>
    </location>
</feature>
<evidence type="ECO:0000256" key="6">
    <source>
        <dbReference type="ARBA" id="ARBA00022737"/>
    </source>
</evidence>
<keyword evidence="3 14" id="KW-0963">Cytoplasm</keyword>
<feature type="compositionally biased region" description="Basic residues" evidence="15">
    <location>
        <begin position="581"/>
        <end position="593"/>
    </location>
</feature>